<dbReference type="AlphaFoldDB" id="A0A8B9HA17"/>
<sequence>ERGKKGTDRYGSRVVHRRCKNVCADRGQKAVIMRGGRGSQVQANSDTQCYRCGMGTHTADECGAKTATCLFCKKTGHYARMCFKKKKKQQTERNSDTCKNRNKGKEKIQSGKPVRAVIQDASDSDSDEFIHAVDPEGTETVKING</sequence>
<dbReference type="InterPro" id="IPR001878">
    <property type="entry name" value="Znf_CCHC"/>
</dbReference>
<dbReference type="GO" id="GO:0008270">
    <property type="term" value="F:zinc ion binding"/>
    <property type="evidence" value="ECO:0007669"/>
    <property type="project" value="InterPro"/>
</dbReference>
<accession>A0A8B9HA17</accession>
<evidence type="ECO:0000313" key="4">
    <source>
        <dbReference type="Proteomes" id="UP000694621"/>
    </source>
</evidence>
<feature type="domain" description="CCHC-type" evidence="2">
    <location>
        <begin position="48"/>
        <end position="64"/>
    </location>
</feature>
<dbReference type="Ensembl" id="ENSAMXT00005010618.1">
    <property type="protein sequence ID" value="ENSAMXP00005009537.1"/>
    <property type="gene ID" value="ENSAMXG00005005404.1"/>
</dbReference>
<dbReference type="InterPro" id="IPR036875">
    <property type="entry name" value="Znf_CCHC_sf"/>
</dbReference>
<evidence type="ECO:0000259" key="2">
    <source>
        <dbReference type="SMART" id="SM00343"/>
    </source>
</evidence>
<feature type="region of interest" description="Disordered" evidence="1">
    <location>
        <begin position="88"/>
        <end position="114"/>
    </location>
</feature>
<feature type="compositionally biased region" description="Basic and acidic residues" evidence="1">
    <location>
        <begin position="89"/>
        <end position="109"/>
    </location>
</feature>
<dbReference type="SUPFAM" id="SSF57756">
    <property type="entry name" value="Retrovirus zinc finger-like domains"/>
    <property type="match status" value="1"/>
</dbReference>
<protein>
    <recommendedName>
        <fullName evidence="2">CCHC-type domain-containing protein</fullName>
    </recommendedName>
</protein>
<dbReference type="SMART" id="SM00343">
    <property type="entry name" value="ZnF_C2HC"/>
    <property type="match status" value="2"/>
</dbReference>
<name>A0A8B9HA17_ASTMX</name>
<feature type="domain" description="CCHC-type" evidence="2">
    <location>
        <begin position="68"/>
        <end position="84"/>
    </location>
</feature>
<dbReference type="GO" id="GO:0003676">
    <property type="term" value="F:nucleic acid binding"/>
    <property type="evidence" value="ECO:0007669"/>
    <property type="project" value="InterPro"/>
</dbReference>
<evidence type="ECO:0000313" key="3">
    <source>
        <dbReference type="Ensembl" id="ENSAMXP00005009537.1"/>
    </source>
</evidence>
<proteinExistence type="predicted"/>
<organism evidence="3 4">
    <name type="scientific">Astyanax mexicanus</name>
    <name type="common">Blind cave fish</name>
    <name type="synonym">Astyanax fasciatus mexicanus</name>
    <dbReference type="NCBI Taxonomy" id="7994"/>
    <lineage>
        <taxon>Eukaryota</taxon>
        <taxon>Metazoa</taxon>
        <taxon>Chordata</taxon>
        <taxon>Craniata</taxon>
        <taxon>Vertebrata</taxon>
        <taxon>Euteleostomi</taxon>
        <taxon>Actinopterygii</taxon>
        <taxon>Neopterygii</taxon>
        <taxon>Teleostei</taxon>
        <taxon>Ostariophysi</taxon>
        <taxon>Characiformes</taxon>
        <taxon>Characoidei</taxon>
        <taxon>Acestrorhamphidae</taxon>
        <taxon>Acestrorhamphinae</taxon>
        <taxon>Astyanax</taxon>
    </lineage>
</organism>
<evidence type="ECO:0000256" key="1">
    <source>
        <dbReference type="SAM" id="MobiDB-lite"/>
    </source>
</evidence>
<dbReference type="Proteomes" id="UP000694621">
    <property type="component" value="Unplaced"/>
</dbReference>
<dbReference type="Gene3D" id="4.10.60.10">
    <property type="entry name" value="Zinc finger, CCHC-type"/>
    <property type="match status" value="1"/>
</dbReference>
<reference evidence="3" key="1">
    <citation type="submission" date="2025-08" db="UniProtKB">
        <authorList>
            <consortium name="Ensembl"/>
        </authorList>
    </citation>
    <scope>IDENTIFICATION</scope>
</reference>